<evidence type="ECO:0000259" key="9">
    <source>
        <dbReference type="Pfam" id="PF12832"/>
    </source>
</evidence>
<evidence type="ECO:0000256" key="8">
    <source>
        <dbReference type="SAM" id="Phobius"/>
    </source>
</evidence>
<evidence type="ECO:0000313" key="11">
    <source>
        <dbReference type="Proteomes" id="UP001589833"/>
    </source>
</evidence>
<dbReference type="Gene3D" id="1.20.1250.20">
    <property type="entry name" value="MFS general substrate transporter like domains"/>
    <property type="match status" value="2"/>
</dbReference>
<evidence type="ECO:0000256" key="5">
    <source>
        <dbReference type="ARBA" id="ARBA00022692"/>
    </source>
</evidence>
<feature type="transmembrane region" description="Helical" evidence="8">
    <location>
        <begin position="354"/>
        <end position="374"/>
    </location>
</feature>
<feature type="transmembrane region" description="Helical" evidence="8">
    <location>
        <begin position="264"/>
        <end position="285"/>
    </location>
</feature>
<feature type="transmembrane region" description="Helical" evidence="8">
    <location>
        <begin position="134"/>
        <end position="152"/>
    </location>
</feature>
<protein>
    <submittedName>
        <fullName evidence="10">MFS transporter</fullName>
    </submittedName>
</protein>
<evidence type="ECO:0000256" key="4">
    <source>
        <dbReference type="ARBA" id="ARBA00022519"/>
    </source>
</evidence>
<gene>
    <name evidence="10" type="ORF">ACFFH4_15690</name>
</gene>
<dbReference type="PIRSF" id="PIRSF004925">
    <property type="entry name" value="HcaT"/>
    <property type="match status" value="1"/>
</dbReference>
<dbReference type="InterPro" id="IPR024989">
    <property type="entry name" value="MFS_assoc_dom"/>
</dbReference>
<feature type="transmembrane region" description="Helical" evidence="8">
    <location>
        <begin position="235"/>
        <end position="257"/>
    </location>
</feature>
<keyword evidence="5 8" id="KW-0812">Transmembrane</keyword>
<dbReference type="RefSeq" id="WP_273847077.1">
    <property type="nucleotide sequence ID" value="NZ_JAQQWT010000021.1"/>
</dbReference>
<feature type="transmembrane region" description="Helical" evidence="8">
    <location>
        <begin position="324"/>
        <end position="348"/>
    </location>
</feature>
<dbReference type="EMBL" id="JBHLTR010000026">
    <property type="protein sequence ID" value="MFC0560445.1"/>
    <property type="molecule type" value="Genomic_DNA"/>
</dbReference>
<feature type="transmembrane region" description="Helical" evidence="8">
    <location>
        <begin position="12"/>
        <end position="31"/>
    </location>
</feature>
<dbReference type="InterPro" id="IPR026032">
    <property type="entry name" value="HcaT-like"/>
</dbReference>
<dbReference type="InterPro" id="IPR036259">
    <property type="entry name" value="MFS_trans_sf"/>
</dbReference>
<feature type="domain" description="Major facilitator superfamily associated" evidence="9">
    <location>
        <begin position="8"/>
        <end position="357"/>
    </location>
</feature>
<evidence type="ECO:0000256" key="6">
    <source>
        <dbReference type="ARBA" id="ARBA00022989"/>
    </source>
</evidence>
<keyword evidence="2" id="KW-0813">Transport</keyword>
<dbReference type="SUPFAM" id="SSF103473">
    <property type="entry name" value="MFS general substrate transporter"/>
    <property type="match status" value="1"/>
</dbReference>
<reference evidence="10 11" key="1">
    <citation type="submission" date="2024-09" db="EMBL/GenBank/DDBJ databases">
        <authorList>
            <person name="Sun Q."/>
            <person name="Mori K."/>
        </authorList>
    </citation>
    <scope>NUCLEOTIDE SEQUENCE [LARGE SCALE GENOMIC DNA]</scope>
    <source>
        <strain evidence="10 11">NCAIM B.02301</strain>
    </source>
</reference>
<sequence>MKNKSVYRLMAYLFFAHSTITIINGYIPVFFKEQGLNGSQVGMLMAIGPFATILGQPMWGYLSDKYQSIKKMILVALIGVVLTVTAFIFVHSYFAYLLIMFSLFFFISPTTALGDSLSQKTAIQKSISFGRIRLWGSLGFAVTSLVVGYVLTAVGIEYIMFPMLFMSLIAFIVALTIKDVPGVNKPVTVIDALKLGINPSLLLFFLFILFISVPHRANDIYLGLYVVELGGPEAMIGWAWFIGVTAEAGIFAMGAFFLKRWSSLSLIVLAGCFYTVRWVLMGFILDPWFILPLQILHGLTFGIFYLAAFQYINKLIPEHLQATGHVLFITVIFGVAGIIGSLLGGNIIELTSISTLYFILGGSALFGTISLFFFQKMRKSHEKEANQN</sequence>
<feature type="transmembrane region" description="Helical" evidence="8">
    <location>
        <begin position="96"/>
        <end position="114"/>
    </location>
</feature>
<comment type="caution">
    <text evidence="10">The sequence shown here is derived from an EMBL/GenBank/DDBJ whole genome shotgun (WGS) entry which is preliminary data.</text>
</comment>
<dbReference type="PANTHER" id="PTHR23522">
    <property type="entry name" value="BLL5896 PROTEIN"/>
    <property type="match status" value="1"/>
</dbReference>
<proteinExistence type="predicted"/>
<feature type="transmembrane region" description="Helical" evidence="8">
    <location>
        <begin position="291"/>
        <end position="312"/>
    </location>
</feature>
<keyword evidence="4" id="KW-0997">Cell inner membrane</keyword>
<keyword evidence="6 8" id="KW-1133">Transmembrane helix</keyword>
<dbReference type="PANTHER" id="PTHR23522:SF10">
    <property type="entry name" value="3-PHENYLPROPIONIC ACID TRANSPORTER-RELATED"/>
    <property type="match status" value="1"/>
</dbReference>
<feature type="transmembrane region" description="Helical" evidence="8">
    <location>
        <begin position="197"/>
        <end position="215"/>
    </location>
</feature>
<evidence type="ECO:0000313" key="10">
    <source>
        <dbReference type="EMBL" id="MFC0560445.1"/>
    </source>
</evidence>
<evidence type="ECO:0000256" key="3">
    <source>
        <dbReference type="ARBA" id="ARBA00022475"/>
    </source>
</evidence>
<keyword evidence="7 8" id="KW-0472">Membrane</keyword>
<evidence type="ECO:0000256" key="1">
    <source>
        <dbReference type="ARBA" id="ARBA00004429"/>
    </source>
</evidence>
<feature type="transmembrane region" description="Helical" evidence="8">
    <location>
        <begin position="73"/>
        <end position="90"/>
    </location>
</feature>
<keyword evidence="3" id="KW-1003">Cell membrane</keyword>
<keyword evidence="11" id="KW-1185">Reference proteome</keyword>
<dbReference type="Pfam" id="PF12832">
    <property type="entry name" value="MFS_1_like"/>
    <property type="match status" value="1"/>
</dbReference>
<name>A0ABV6NI53_9BACI</name>
<feature type="transmembrane region" description="Helical" evidence="8">
    <location>
        <begin position="158"/>
        <end position="177"/>
    </location>
</feature>
<evidence type="ECO:0000256" key="7">
    <source>
        <dbReference type="ARBA" id="ARBA00023136"/>
    </source>
</evidence>
<evidence type="ECO:0000256" key="2">
    <source>
        <dbReference type="ARBA" id="ARBA00022448"/>
    </source>
</evidence>
<accession>A0ABV6NI53</accession>
<organism evidence="10 11">
    <name type="scientific">Halalkalibacter alkalisediminis</name>
    <dbReference type="NCBI Taxonomy" id="935616"/>
    <lineage>
        <taxon>Bacteria</taxon>
        <taxon>Bacillati</taxon>
        <taxon>Bacillota</taxon>
        <taxon>Bacilli</taxon>
        <taxon>Bacillales</taxon>
        <taxon>Bacillaceae</taxon>
        <taxon>Halalkalibacter</taxon>
    </lineage>
</organism>
<feature type="transmembrane region" description="Helical" evidence="8">
    <location>
        <begin position="43"/>
        <end position="61"/>
    </location>
</feature>
<comment type="subcellular location">
    <subcellularLocation>
        <location evidence="1">Cell inner membrane</location>
        <topology evidence="1">Multi-pass membrane protein</topology>
    </subcellularLocation>
</comment>
<dbReference type="Proteomes" id="UP001589833">
    <property type="component" value="Unassembled WGS sequence"/>
</dbReference>